<proteinExistence type="predicted"/>
<dbReference type="AlphaFoldDB" id="A0A0A9ELY5"/>
<organism evidence="1">
    <name type="scientific">Arundo donax</name>
    <name type="common">Giant reed</name>
    <name type="synonym">Donax arundinaceus</name>
    <dbReference type="NCBI Taxonomy" id="35708"/>
    <lineage>
        <taxon>Eukaryota</taxon>
        <taxon>Viridiplantae</taxon>
        <taxon>Streptophyta</taxon>
        <taxon>Embryophyta</taxon>
        <taxon>Tracheophyta</taxon>
        <taxon>Spermatophyta</taxon>
        <taxon>Magnoliopsida</taxon>
        <taxon>Liliopsida</taxon>
        <taxon>Poales</taxon>
        <taxon>Poaceae</taxon>
        <taxon>PACMAD clade</taxon>
        <taxon>Arundinoideae</taxon>
        <taxon>Arundineae</taxon>
        <taxon>Arundo</taxon>
    </lineage>
</organism>
<evidence type="ECO:0000313" key="1">
    <source>
        <dbReference type="EMBL" id="JAD97047.1"/>
    </source>
</evidence>
<sequence>MCQFWRHCRLQSCDDQSCRCVARCDRHPHCWTKNHRSRRLRY</sequence>
<protein>
    <submittedName>
        <fullName evidence="1">Uncharacterized protein</fullName>
    </submittedName>
</protein>
<name>A0A0A9ELY5_ARUDO</name>
<reference evidence="1" key="2">
    <citation type="journal article" date="2015" name="Data Brief">
        <title>Shoot transcriptome of the giant reed, Arundo donax.</title>
        <authorList>
            <person name="Barrero R.A."/>
            <person name="Guerrero F.D."/>
            <person name="Moolhuijzen P."/>
            <person name="Goolsby J.A."/>
            <person name="Tidwell J."/>
            <person name="Bellgard S.E."/>
            <person name="Bellgard M.I."/>
        </authorList>
    </citation>
    <scope>NUCLEOTIDE SEQUENCE</scope>
    <source>
        <tissue evidence="1">Shoot tissue taken approximately 20 cm above the soil surface</tissue>
    </source>
</reference>
<accession>A0A0A9ELY5</accession>
<reference evidence="1" key="1">
    <citation type="submission" date="2014-09" db="EMBL/GenBank/DDBJ databases">
        <authorList>
            <person name="Magalhaes I.L.F."/>
            <person name="Oliveira U."/>
            <person name="Santos F.R."/>
            <person name="Vidigal T.H.D.A."/>
            <person name="Brescovit A.D."/>
            <person name="Santos A.J."/>
        </authorList>
    </citation>
    <scope>NUCLEOTIDE SEQUENCE</scope>
    <source>
        <tissue evidence="1">Shoot tissue taken approximately 20 cm above the soil surface</tissue>
    </source>
</reference>
<dbReference type="EMBL" id="GBRH01200848">
    <property type="protein sequence ID" value="JAD97047.1"/>
    <property type="molecule type" value="Transcribed_RNA"/>
</dbReference>